<dbReference type="Proteomes" id="UP000187203">
    <property type="component" value="Unassembled WGS sequence"/>
</dbReference>
<organism evidence="2 3">
    <name type="scientific">Corchorus olitorius</name>
    <dbReference type="NCBI Taxonomy" id="93759"/>
    <lineage>
        <taxon>Eukaryota</taxon>
        <taxon>Viridiplantae</taxon>
        <taxon>Streptophyta</taxon>
        <taxon>Embryophyta</taxon>
        <taxon>Tracheophyta</taxon>
        <taxon>Spermatophyta</taxon>
        <taxon>Magnoliopsida</taxon>
        <taxon>eudicotyledons</taxon>
        <taxon>Gunneridae</taxon>
        <taxon>Pentapetalae</taxon>
        <taxon>rosids</taxon>
        <taxon>malvids</taxon>
        <taxon>Malvales</taxon>
        <taxon>Malvaceae</taxon>
        <taxon>Grewioideae</taxon>
        <taxon>Apeibeae</taxon>
        <taxon>Corchorus</taxon>
    </lineage>
</organism>
<evidence type="ECO:0000256" key="1">
    <source>
        <dbReference type="SAM" id="MobiDB-lite"/>
    </source>
</evidence>
<accession>A0A1R3GBM7</accession>
<dbReference type="AlphaFoldDB" id="A0A1R3GBM7"/>
<proteinExistence type="predicted"/>
<dbReference type="EMBL" id="AWUE01022945">
    <property type="protein sequence ID" value="OMO55471.1"/>
    <property type="molecule type" value="Genomic_DNA"/>
</dbReference>
<feature type="region of interest" description="Disordered" evidence="1">
    <location>
        <begin position="1"/>
        <end position="28"/>
    </location>
</feature>
<comment type="caution">
    <text evidence="2">The sequence shown here is derived from an EMBL/GenBank/DDBJ whole genome shotgun (WGS) entry which is preliminary data.</text>
</comment>
<name>A0A1R3GBM7_9ROSI</name>
<keyword evidence="3" id="KW-1185">Reference proteome</keyword>
<evidence type="ECO:0000313" key="3">
    <source>
        <dbReference type="Proteomes" id="UP000187203"/>
    </source>
</evidence>
<gene>
    <name evidence="2" type="ORF">COLO4_35971</name>
</gene>
<sequence>MARKSKAELIEAGGGAGNSQRLRETEQRNVTTLPAAARLIASFRY</sequence>
<evidence type="ECO:0000313" key="2">
    <source>
        <dbReference type="EMBL" id="OMO55471.1"/>
    </source>
</evidence>
<reference evidence="3" key="1">
    <citation type="submission" date="2013-09" db="EMBL/GenBank/DDBJ databases">
        <title>Corchorus olitorius genome sequencing.</title>
        <authorList>
            <person name="Alam M."/>
            <person name="Haque M.S."/>
            <person name="Islam M.S."/>
            <person name="Emdad E.M."/>
            <person name="Islam M.M."/>
            <person name="Ahmed B."/>
            <person name="Halim A."/>
            <person name="Hossen Q.M.M."/>
            <person name="Hossain M.Z."/>
            <person name="Ahmed R."/>
            <person name="Khan M.M."/>
            <person name="Islam R."/>
            <person name="Rashid M.M."/>
            <person name="Khan S.A."/>
            <person name="Rahman M.S."/>
            <person name="Alam M."/>
            <person name="Yahiya A.S."/>
            <person name="Khan M.S."/>
            <person name="Azam M.S."/>
            <person name="Haque T."/>
            <person name="Lashkar M.Z.H."/>
            <person name="Akhand A.I."/>
            <person name="Morshed G."/>
            <person name="Roy S."/>
            <person name="Uddin K.S."/>
            <person name="Rabeya T."/>
            <person name="Hossain A.S."/>
            <person name="Chowdhury A."/>
            <person name="Snigdha A.R."/>
            <person name="Mortoza M.S."/>
            <person name="Matin S.A."/>
            <person name="Hoque S.M.E."/>
            <person name="Islam M.K."/>
            <person name="Roy D.K."/>
            <person name="Haider R."/>
            <person name="Moosa M.M."/>
            <person name="Elias S.M."/>
            <person name="Hasan A.M."/>
            <person name="Jahan S."/>
            <person name="Shafiuddin M."/>
            <person name="Mahmood N."/>
            <person name="Shommy N.S."/>
        </authorList>
    </citation>
    <scope>NUCLEOTIDE SEQUENCE [LARGE SCALE GENOMIC DNA]</scope>
    <source>
        <strain evidence="3">cv. O-4</strain>
    </source>
</reference>
<protein>
    <submittedName>
        <fullName evidence="2">Uncharacterized protein</fullName>
    </submittedName>
</protein>